<dbReference type="InterPro" id="IPR008271">
    <property type="entry name" value="Ser/Thr_kinase_AS"/>
</dbReference>
<dbReference type="InterPro" id="IPR005543">
    <property type="entry name" value="PASTA_dom"/>
</dbReference>
<accession>A0A917T9C2</accession>
<evidence type="ECO:0000256" key="6">
    <source>
        <dbReference type="ARBA" id="ARBA00022840"/>
    </source>
</evidence>
<feature type="transmembrane region" description="Helical" evidence="10">
    <location>
        <begin position="381"/>
        <end position="402"/>
    </location>
</feature>
<evidence type="ECO:0000313" key="13">
    <source>
        <dbReference type="EMBL" id="GGM12462.1"/>
    </source>
</evidence>
<dbReference type="PROSITE" id="PS50011">
    <property type="entry name" value="PROTEIN_KINASE_DOM"/>
    <property type="match status" value="1"/>
</dbReference>
<keyword evidence="14" id="KW-1185">Reference proteome</keyword>
<dbReference type="CDD" id="cd06576">
    <property type="entry name" value="PASTA_Pbp2x-like_1"/>
    <property type="match status" value="1"/>
</dbReference>
<dbReference type="Gene3D" id="3.30.10.20">
    <property type="match status" value="5"/>
</dbReference>
<keyword evidence="2 13" id="KW-0723">Serine/threonine-protein kinase</keyword>
<gene>
    <name evidence="13" type="ORF">GCM10011594_35430</name>
</gene>
<feature type="region of interest" description="Disordered" evidence="9">
    <location>
        <begin position="285"/>
        <end position="373"/>
    </location>
</feature>
<dbReference type="PROSITE" id="PS00108">
    <property type="entry name" value="PROTEIN_KINASE_ST"/>
    <property type="match status" value="1"/>
</dbReference>
<dbReference type="Pfam" id="PF00069">
    <property type="entry name" value="Pkinase"/>
    <property type="match status" value="1"/>
</dbReference>
<keyword evidence="3" id="KW-0808">Transferase</keyword>
<dbReference type="EC" id="2.7.11.1" evidence="1"/>
<feature type="domain" description="Protein kinase" evidence="11">
    <location>
        <begin position="17"/>
        <end position="274"/>
    </location>
</feature>
<evidence type="ECO:0000313" key="14">
    <source>
        <dbReference type="Proteomes" id="UP000655208"/>
    </source>
</evidence>
<evidence type="ECO:0000259" key="12">
    <source>
        <dbReference type="PROSITE" id="PS51178"/>
    </source>
</evidence>
<dbReference type="InterPro" id="IPR000719">
    <property type="entry name" value="Prot_kinase_dom"/>
</dbReference>
<dbReference type="FunFam" id="3.30.200.20:FF:000035">
    <property type="entry name" value="Serine/threonine protein kinase Stk1"/>
    <property type="match status" value="1"/>
</dbReference>
<evidence type="ECO:0000256" key="10">
    <source>
        <dbReference type="SAM" id="Phobius"/>
    </source>
</evidence>
<organism evidence="13 14">
    <name type="scientific">Nakamurella endophytica</name>
    <dbReference type="NCBI Taxonomy" id="1748367"/>
    <lineage>
        <taxon>Bacteria</taxon>
        <taxon>Bacillati</taxon>
        <taxon>Actinomycetota</taxon>
        <taxon>Actinomycetes</taxon>
        <taxon>Nakamurellales</taxon>
        <taxon>Nakamurellaceae</taxon>
        <taxon>Nakamurella</taxon>
    </lineage>
</organism>
<proteinExistence type="predicted"/>
<evidence type="ECO:0000256" key="7">
    <source>
        <dbReference type="ARBA" id="ARBA00047899"/>
    </source>
</evidence>
<evidence type="ECO:0000256" key="3">
    <source>
        <dbReference type="ARBA" id="ARBA00022679"/>
    </source>
</evidence>
<dbReference type="NCBIfam" id="NF033483">
    <property type="entry name" value="PknB_PASTA_kin"/>
    <property type="match status" value="1"/>
</dbReference>
<dbReference type="PROSITE" id="PS51178">
    <property type="entry name" value="PASTA"/>
    <property type="match status" value="3"/>
</dbReference>
<evidence type="ECO:0000256" key="2">
    <source>
        <dbReference type="ARBA" id="ARBA00022527"/>
    </source>
</evidence>
<evidence type="ECO:0000256" key="8">
    <source>
        <dbReference type="ARBA" id="ARBA00048679"/>
    </source>
</evidence>
<evidence type="ECO:0000256" key="1">
    <source>
        <dbReference type="ARBA" id="ARBA00012513"/>
    </source>
</evidence>
<dbReference type="RefSeq" id="WP_188943860.1">
    <property type="nucleotide sequence ID" value="NZ_BMNA01000010.1"/>
</dbReference>
<dbReference type="CDD" id="cd14014">
    <property type="entry name" value="STKc_PknB_like"/>
    <property type="match status" value="1"/>
</dbReference>
<evidence type="ECO:0000259" key="11">
    <source>
        <dbReference type="PROSITE" id="PS50011"/>
    </source>
</evidence>
<dbReference type="Gene3D" id="3.30.200.20">
    <property type="entry name" value="Phosphorylase Kinase, domain 1"/>
    <property type="match status" value="1"/>
</dbReference>
<reference evidence="13" key="1">
    <citation type="journal article" date="2014" name="Int. J. Syst. Evol. Microbiol.">
        <title>Complete genome sequence of Corynebacterium casei LMG S-19264T (=DSM 44701T), isolated from a smear-ripened cheese.</title>
        <authorList>
            <consortium name="US DOE Joint Genome Institute (JGI-PGF)"/>
            <person name="Walter F."/>
            <person name="Albersmeier A."/>
            <person name="Kalinowski J."/>
            <person name="Ruckert C."/>
        </authorList>
    </citation>
    <scope>NUCLEOTIDE SEQUENCE</scope>
    <source>
        <strain evidence="13">CGMCC 4.7308</strain>
    </source>
</reference>
<evidence type="ECO:0000256" key="4">
    <source>
        <dbReference type="ARBA" id="ARBA00022741"/>
    </source>
</evidence>
<dbReference type="EMBL" id="BMNA01000010">
    <property type="protein sequence ID" value="GGM12462.1"/>
    <property type="molecule type" value="Genomic_DNA"/>
</dbReference>
<dbReference type="Gene3D" id="1.10.510.10">
    <property type="entry name" value="Transferase(Phosphotransferase) domain 1"/>
    <property type="match status" value="1"/>
</dbReference>
<sequence>MTLPADARPGRLLDGRYRVGAVIARGGMSTVFRGVDTRLDRAVAIKVMHPGYAGDPSFLTRFEREARLAAGLHHPGVVAVYDQGRDDDVVFLVMELVDGGTLRDLLRQRGPLPVPVAVSVLEPLLGALATAHAAGLVHRDVKPENVLISGRGEVKVADFGLVRAVTSQTMATGDVILGTVAYLSPEQVATGASDPRSDVYAAGVVAYEMLTGAPPFTGDNPMSVAYQHVHSDVPPVTDRAPGVPVELDDLLLAATCRDPDARPRDAGAFVASLVGVRRRLGIRLQRVPTPQLDRPTPDATGAAGGGNPVGAGPRPSPGTPATGSARTRRADRPPAPRQATLAAPTVAPARPVDRPGRGTAPAPRSPLATGGGRAGRRWRRWLIAVVILLLLGTAAALGGWWLGSGRWAYMPRTVGLQQVAAESVVRGAGLVPDVHTAFDDDVPAGSVARADPAAGTRALRGTQVDLVVSTGRPRVPAVRAGSSVAQAEAALARATLRARFDPAADRYDDRVPAGAVLGTDPVAGTAVPVSAAVTVVRSLGPAPVPVPAVAGKSPEDARNALLAAGFLVGATVPTFDPSVPDGAVVGSRPAAGVPTPRGTTVSLLTGHSLLVPPTQGRSVADATARLTAAGFTVSFGDRVFDPDAEGGSVSGTVPTAGSRVDPADPRVVLHLSSAVTVPPLVGRSVQEAEDALRTAGLAPVVVAMVGSGSSRVVDQSPEPGVRVAPGSSVGMSAFP</sequence>
<dbReference type="CDD" id="cd06577">
    <property type="entry name" value="PASTA_pknB"/>
    <property type="match status" value="4"/>
</dbReference>
<dbReference type="GO" id="GO:0045717">
    <property type="term" value="P:negative regulation of fatty acid biosynthetic process"/>
    <property type="evidence" value="ECO:0007669"/>
    <property type="project" value="UniProtKB-ARBA"/>
</dbReference>
<reference evidence="13" key="2">
    <citation type="submission" date="2020-09" db="EMBL/GenBank/DDBJ databases">
        <authorList>
            <person name="Sun Q."/>
            <person name="Zhou Y."/>
        </authorList>
    </citation>
    <scope>NUCLEOTIDE SEQUENCE</scope>
    <source>
        <strain evidence="13">CGMCC 4.7308</strain>
    </source>
</reference>
<comment type="caution">
    <text evidence="13">The sequence shown here is derived from an EMBL/GenBank/DDBJ whole genome shotgun (WGS) entry which is preliminary data.</text>
</comment>
<dbReference type="SUPFAM" id="SSF56112">
    <property type="entry name" value="Protein kinase-like (PK-like)"/>
    <property type="match status" value="1"/>
</dbReference>
<dbReference type="GO" id="GO:0004674">
    <property type="term" value="F:protein serine/threonine kinase activity"/>
    <property type="evidence" value="ECO:0007669"/>
    <property type="project" value="UniProtKB-KW"/>
</dbReference>
<dbReference type="InterPro" id="IPR011009">
    <property type="entry name" value="Kinase-like_dom_sf"/>
</dbReference>
<comment type="catalytic activity">
    <reaction evidence="7">
        <text>L-threonyl-[protein] + ATP = O-phospho-L-threonyl-[protein] + ADP + H(+)</text>
        <dbReference type="Rhea" id="RHEA:46608"/>
        <dbReference type="Rhea" id="RHEA-COMP:11060"/>
        <dbReference type="Rhea" id="RHEA-COMP:11605"/>
        <dbReference type="ChEBI" id="CHEBI:15378"/>
        <dbReference type="ChEBI" id="CHEBI:30013"/>
        <dbReference type="ChEBI" id="CHEBI:30616"/>
        <dbReference type="ChEBI" id="CHEBI:61977"/>
        <dbReference type="ChEBI" id="CHEBI:456216"/>
        <dbReference type="EC" id="2.7.11.1"/>
    </reaction>
</comment>
<dbReference type="SMART" id="SM00740">
    <property type="entry name" value="PASTA"/>
    <property type="match status" value="5"/>
</dbReference>
<dbReference type="Proteomes" id="UP000655208">
    <property type="component" value="Unassembled WGS sequence"/>
</dbReference>
<keyword evidence="5 13" id="KW-0418">Kinase</keyword>
<dbReference type="AlphaFoldDB" id="A0A917T9C2"/>
<keyword evidence="10" id="KW-1133">Transmembrane helix</keyword>
<dbReference type="PANTHER" id="PTHR43289">
    <property type="entry name" value="MITOGEN-ACTIVATED PROTEIN KINASE KINASE KINASE 20-RELATED"/>
    <property type="match status" value="1"/>
</dbReference>
<dbReference type="PANTHER" id="PTHR43289:SF34">
    <property type="entry name" value="SERINE_THREONINE-PROTEIN KINASE YBDM-RELATED"/>
    <property type="match status" value="1"/>
</dbReference>
<protein>
    <recommendedName>
        <fullName evidence="1">non-specific serine/threonine protein kinase</fullName>
        <ecNumber evidence="1">2.7.11.1</ecNumber>
    </recommendedName>
</protein>
<keyword evidence="4" id="KW-0547">Nucleotide-binding</keyword>
<keyword evidence="10" id="KW-0472">Membrane</keyword>
<evidence type="ECO:0000256" key="9">
    <source>
        <dbReference type="SAM" id="MobiDB-lite"/>
    </source>
</evidence>
<name>A0A917T9C2_9ACTN</name>
<evidence type="ECO:0000256" key="5">
    <source>
        <dbReference type="ARBA" id="ARBA00022777"/>
    </source>
</evidence>
<dbReference type="SUPFAM" id="SSF54184">
    <property type="entry name" value="Penicillin-binding protein 2x (pbp-2x), c-terminal domain"/>
    <property type="match status" value="1"/>
</dbReference>
<keyword evidence="10" id="KW-0812">Transmembrane</keyword>
<dbReference type="GO" id="GO:0005524">
    <property type="term" value="F:ATP binding"/>
    <property type="evidence" value="ECO:0007669"/>
    <property type="project" value="UniProtKB-KW"/>
</dbReference>
<feature type="domain" description="PASTA" evidence="12">
    <location>
        <begin position="540"/>
        <end position="607"/>
    </location>
</feature>
<dbReference type="FunFam" id="1.10.510.10:FF:000021">
    <property type="entry name" value="Serine/threonine protein kinase"/>
    <property type="match status" value="1"/>
</dbReference>
<dbReference type="Pfam" id="PF03793">
    <property type="entry name" value="PASTA"/>
    <property type="match status" value="5"/>
</dbReference>
<dbReference type="SMART" id="SM00220">
    <property type="entry name" value="S_TKc"/>
    <property type="match status" value="1"/>
</dbReference>
<comment type="catalytic activity">
    <reaction evidence="8">
        <text>L-seryl-[protein] + ATP = O-phospho-L-seryl-[protein] + ADP + H(+)</text>
        <dbReference type="Rhea" id="RHEA:17989"/>
        <dbReference type="Rhea" id="RHEA-COMP:9863"/>
        <dbReference type="Rhea" id="RHEA-COMP:11604"/>
        <dbReference type="ChEBI" id="CHEBI:15378"/>
        <dbReference type="ChEBI" id="CHEBI:29999"/>
        <dbReference type="ChEBI" id="CHEBI:30616"/>
        <dbReference type="ChEBI" id="CHEBI:83421"/>
        <dbReference type="ChEBI" id="CHEBI:456216"/>
        <dbReference type="EC" id="2.7.11.1"/>
    </reaction>
</comment>
<feature type="region of interest" description="Disordered" evidence="9">
    <location>
        <begin position="710"/>
        <end position="735"/>
    </location>
</feature>
<feature type="domain" description="PASTA" evidence="12">
    <location>
        <begin position="403"/>
        <end position="470"/>
    </location>
</feature>
<feature type="domain" description="PASTA" evidence="12">
    <location>
        <begin position="671"/>
        <end position="735"/>
    </location>
</feature>
<keyword evidence="6" id="KW-0067">ATP-binding</keyword>